<keyword evidence="1" id="KW-0479">Metal-binding</keyword>
<dbReference type="AlphaFoldDB" id="A0A8T2V5L8"/>
<keyword evidence="2 4" id="KW-0863">Zinc-finger</keyword>
<evidence type="ECO:0000256" key="1">
    <source>
        <dbReference type="ARBA" id="ARBA00022723"/>
    </source>
</evidence>
<dbReference type="GO" id="GO:0006511">
    <property type="term" value="P:ubiquitin-dependent protein catabolic process"/>
    <property type="evidence" value="ECO:0007669"/>
    <property type="project" value="TreeGrafter"/>
</dbReference>
<dbReference type="SMART" id="SM00184">
    <property type="entry name" value="RING"/>
    <property type="match status" value="1"/>
</dbReference>
<dbReference type="Proteomes" id="UP000825935">
    <property type="component" value="Chromosome 3"/>
</dbReference>
<dbReference type="OrthoDB" id="8062037at2759"/>
<dbReference type="Gene3D" id="3.30.40.10">
    <property type="entry name" value="Zinc/RING finger domain, C3HC4 (zinc finger)"/>
    <property type="match status" value="1"/>
</dbReference>
<gene>
    <name evidence="6" type="ORF">KP509_03G028000</name>
</gene>
<dbReference type="GO" id="GO:0008270">
    <property type="term" value="F:zinc ion binding"/>
    <property type="evidence" value="ECO:0007669"/>
    <property type="project" value="UniProtKB-KW"/>
</dbReference>
<name>A0A8T2V5L8_CERRI</name>
<dbReference type="InterPro" id="IPR001841">
    <property type="entry name" value="Znf_RING"/>
</dbReference>
<dbReference type="PANTHER" id="PTHR45931">
    <property type="entry name" value="SI:CH211-59O9.10"/>
    <property type="match status" value="1"/>
</dbReference>
<dbReference type="Pfam" id="PF13639">
    <property type="entry name" value="zf-RING_2"/>
    <property type="match status" value="1"/>
</dbReference>
<evidence type="ECO:0000256" key="4">
    <source>
        <dbReference type="PROSITE-ProRule" id="PRU00175"/>
    </source>
</evidence>
<evidence type="ECO:0000256" key="3">
    <source>
        <dbReference type="ARBA" id="ARBA00022833"/>
    </source>
</evidence>
<evidence type="ECO:0000259" key="5">
    <source>
        <dbReference type="PROSITE" id="PS50089"/>
    </source>
</evidence>
<evidence type="ECO:0000313" key="6">
    <source>
        <dbReference type="EMBL" id="KAH7441183.1"/>
    </source>
</evidence>
<dbReference type="SUPFAM" id="SSF57850">
    <property type="entry name" value="RING/U-box"/>
    <property type="match status" value="1"/>
</dbReference>
<accession>A0A8T2V5L8</accession>
<dbReference type="PANTHER" id="PTHR45931:SF3">
    <property type="entry name" value="RING ZINC FINGER-CONTAINING PROTEIN"/>
    <property type="match status" value="1"/>
</dbReference>
<dbReference type="InterPro" id="IPR013083">
    <property type="entry name" value="Znf_RING/FYVE/PHD"/>
</dbReference>
<dbReference type="EMBL" id="CM035408">
    <property type="protein sequence ID" value="KAH7441183.1"/>
    <property type="molecule type" value="Genomic_DNA"/>
</dbReference>
<dbReference type="InterPro" id="IPR051834">
    <property type="entry name" value="RING_finger_E3_ligase"/>
</dbReference>
<comment type="caution">
    <text evidence="6">The sequence shown here is derived from an EMBL/GenBank/DDBJ whole genome shotgun (WGS) entry which is preliminary data.</text>
</comment>
<keyword evidence="7" id="KW-1185">Reference proteome</keyword>
<proteinExistence type="predicted"/>
<dbReference type="GO" id="GO:0005634">
    <property type="term" value="C:nucleus"/>
    <property type="evidence" value="ECO:0007669"/>
    <property type="project" value="TreeGrafter"/>
</dbReference>
<feature type="domain" description="RING-type" evidence="5">
    <location>
        <begin position="192"/>
        <end position="248"/>
    </location>
</feature>
<protein>
    <recommendedName>
        <fullName evidence="5">RING-type domain-containing protein</fullName>
    </recommendedName>
</protein>
<evidence type="ECO:0000256" key="2">
    <source>
        <dbReference type="ARBA" id="ARBA00022771"/>
    </source>
</evidence>
<keyword evidence="3" id="KW-0862">Zinc</keyword>
<reference evidence="6" key="1">
    <citation type="submission" date="2021-08" db="EMBL/GenBank/DDBJ databases">
        <title>WGS assembly of Ceratopteris richardii.</title>
        <authorList>
            <person name="Marchant D.B."/>
            <person name="Chen G."/>
            <person name="Jenkins J."/>
            <person name="Shu S."/>
            <person name="Leebens-Mack J."/>
            <person name="Grimwood J."/>
            <person name="Schmutz J."/>
            <person name="Soltis P."/>
            <person name="Soltis D."/>
            <person name="Chen Z.-H."/>
        </authorList>
    </citation>
    <scope>NUCLEOTIDE SEQUENCE</scope>
    <source>
        <strain evidence="6">Whitten #5841</strain>
        <tissue evidence="6">Leaf</tissue>
    </source>
</reference>
<organism evidence="6 7">
    <name type="scientific">Ceratopteris richardii</name>
    <name type="common">Triangle waterfern</name>
    <dbReference type="NCBI Taxonomy" id="49495"/>
    <lineage>
        <taxon>Eukaryota</taxon>
        <taxon>Viridiplantae</taxon>
        <taxon>Streptophyta</taxon>
        <taxon>Embryophyta</taxon>
        <taxon>Tracheophyta</taxon>
        <taxon>Polypodiopsida</taxon>
        <taxon>Polypodiidae</taxon>
        <taxon>Polypodiales</taxon>
        <taxon>Pteridineae</taxon>
        <taxon>Pteridaceae</taxon>
        <taxon>Parkerioideae</taxon>
        <taxon>Ceratopteris</taxon>
    </lineage>
</organism>
<sequence>MSLADPRGPCFPGCFCDRCIPLRMRDLEALSPSQQRAFWSRITSSDARMPADRASTSASTSAAASASASSSNLLNRLFPEQQTSEQRLPDGVSRSTQLRAMWDIPHYVVENVPDLIDSFEAIQEDLEAHAGPRRKQVMLEAMQEVLRIFTTALAPGPVTAEPVAHINVLNIRDAQLGVFDQNSTSNIVANMCSICCEDYTNGDEIVTLSCSHIYHRACVENWFRNKLQGKERNSQTRTTVQITCPNCRVPTFAELVVTYG</sequence>
<dbReference type="GO" id="GO:0061630">
    <property type="term" value="F:ubiquitin protein ligase activity"/>
    <property type="evidence" value="ECO:0007669"/>
    <property type="project" value="TreeGrafter"/>
</dbReference>
<evidence type="ECO:0000313" key="7">
    <source>
        <dbReference type="Proteomes" id="UP000825935"/>
    </source>
</evidence>
<dbReference type="PROSITE" id="PS50089">
    <property type="entry name" value="ZF_RING_2"/>
    <property type="match status" value="1"/>
</dbReference>